<proteinExistence type="predicted"/>
<feature type="region of interest" description="Disordered" evidence="1">
    <location>
        <begin position="1"/>
        <end position="26"/>
    </location>
</feature>
<gene>
    <name evidence="2" type="ORF">C7957_1403</name>
</gene>
<dbReference type="Proteomes" id="UP000295176">
    <property type="component" value="Unassembled WGS sequence"/>
</dbReference>
<evidence type="ECO:0000256" key="1">
    <source>
        <dbReference type="SAM" id="MobiDB-lite"/>
    </source>
</evidence>
<dbReference type="EMBL" id="SNXX01000040">
    <property type="protein sequence ID" value="TDP85634.1"/>
    <property type="molecule type" value="Genomic_DNA"/>
</dbReference>
<evidence type="ECO:0000313" key="3">
    <source>
        <dbReference type="Proteomes" id="UP000295176"/>
    </source>
</evidence>
<dbReference type="AlphaFoldDB" id="A0A4R6RH86"/>
<sequence>MPKKVTVKNSKSKKKPKAKDKEKELDLKEKLKKRRNKKSFDEVHTRVTTYLEKSVREKMELLKDKGVIDSYTQLINLSIKHYIAKHLD</sequence>
<protein>
    <submittedName>
        <fullName evidence="2">Uncharacterized protein</fullName>
    </submittedName>
</protein>
<reference evidence="2 3" key="1">
    <citation type="submission" date="2019-03" db="EMBL/GenBank/DDBJ databases">
        <title>Subsurface microbial communities from deep shales in Ohio and West Virginia, USA.</title>
        <authorList>
            <person name="Wrighton K."/>
        </authorList>
    </citation>
    <scope>NUCLEOTIDE SEQUENCE [LARGE SCALE GENOMIC DNA]</scope>
    <source>
        <strain evidence="2 3">MSL 7</strain>
    </source>
</reference>
<comment type="caution">
    <text evidence="2">The sequence shown here is derived from an EMBL/GenBank/DDBJ whole genome shotgun (WGS) entry which is preliminary data.</text>
</comment>
<organism evidence="2 3">
    <name type="scientific">Halanaerobium saccharolyticum</name>
    <dbReference type="NCBI Taxonomy" id="43595"/>
    <lineage>
        <taxon>Bacteria</taxon>
        <taxon>Bacillati</taxon>
        <taxon>Bacillota</taxon>
        <taxon>Clostridia</taxon>
        <taxon>Halanaerobiales</taxon>
        <taxon>Halanaerobiaceae</taxon>
        <taxon>Halanaerobium</taxon>
    </lineage>
</organism>
<evidence type="ECO:0000313" key="2">
    <source>
        <dbReference type="EMBL" id="TDP85634.1"/>
    </source>
</evidence>
<accession>A0A4R6RH86</accession>
<dbReference type="RefSeq" id="WP_133531227.1">
    <property type="nucleotide sequence ID" value="NZ_SNXX01000040.1"/>
</dbReference>
<name>A0A4R6RH86_9FIRM</name>
<feature type="compositionally biased region" description="Basic residues" evidence="1">
    <location>
        <begin position="1"/>
        <end position="18"/>
    </location>
</feature>